<evidence type="ECO:0000313" key="3">
    <source>
        <dbReference type="EMBL" id="KPD32429.1"/>
    </source>
</evidence>
<comment type="caution">
    <text evidence="3">The sequence shown here is derived from an EMBL/GenBank/DDBJ whole genome shotgun (WGS) entry which is preliminary data.</text>
</comment>
<protein>
    <submittedName>
        <fullName evidence="3">Hemerythrin</fullName>
    </submittedName>
</protein>
<dbReference type="Pfam" id="PF01814">
    <property type="entry name" value="Hemerythrin"/>
    <property type="match status" value="1"/>
</dbReference>
<feature type="domain" description="Hemerythrin-like" evidence="2">
    <location>
        <begin position="92"/>
        <end position="182"/>
    </location>
</feature>
<organism evidence="3 4">
    <name type="scientific">Thermus scotoductus</name>
    <dbReference type="NCBI Taxonomy" id="37636"/>
    <lineage>
        <taxon>Bacteria</taxon>
        <taxon>Thermotogati</taxon>
        <taxon>Deinococcota</taxon>
        <taxon>Deinococci</taxon>
        <taxon>Thermales</taxon>
        <taxon>Thermaceae</taxon>
        <taxon>Thermus</taxon>
    </lineage>
</organism>
<dbReference type="AlphaFoldDB" id="A0A0N1KQX5"/>
<evidence type="ECO:0000256" key="1">
    <source>
        <dbReference type="ARBA" id="ARBA00023125"/>
    </source>
</evidence>
<accession>A0A0N1KQX5</accession>
<keyword evidence="1" id="KW-0238">DNA-binding</keyword>
<dbReference type="GO" id="GO:0003677">
    <property type="term" value="F:DNA binding"/>
    <property type="evidence" value="ECO:0007669"/>
    <property type="project" value="UniProtKB-KW"/>
</dbReference>
<dbReference type="InterPro" id="IPR037923">
    <property type="entry name" value="HTH-like"/>
</dbReference>
<dbReference type="EMBL" id="LJJR01000007">
    <property type="protein sequence ID" value="KPD32429.1"/>
    <property type="molecule type" value="Genomic_DNA"/>
</dbReference>
<dbReference type="Proteomes" id="UP000053099">
    <property type="component" value="Unassembled WGS sequence"/>
</dbReference>
<proteinExistence type="predicted"/>
<name>A0A0N1KQX5_THESC</name>
<sequence length="188" mass="21023">MIYPFEGKGLVRPGGQVRCLDLSRGRKQTLKVERSEDALLAVLKGVIVVRFWGRSLRLQPGRTVRVRTGQLHLEAPEGGRILWITLGLSPSQLARDHKELEALLEALPSQGAAEALVQRLQAHIALEEALYYPTLSPGNRRDRLLEHRLLLELLGELQSSLREGRPVDGVVERLKIALQAHSEAELRT</sequence>
<dbReference type="SUPFAM" id="SSF51215">
    <property type="entry name" value="Regulatory protein AraC"/>
    <property type="match status" value="1"/>
</dbReference>
<dbReference type="PATRIC" id="fig|37636.3.peg.2360"/>
<evidence type="ECO:0000259" key="2">
    <source>
        <dbReference type="Pfam" id="PF01814"/>
    </source>
</evidence>
<gene>
    <name evidence="3" type="ORF">AN926_03155</name>
</gene>
<dbReference type="InterPro" id="IPR012312">
    <property type="entry name" value="Hemerythrin-like"/>
</dbReference>
<reference evidence="3 4" key="1">
    <citation type="submission" date="2015-09" db="EMBL/GenBank/DDBJ databases">
        <title>Draft genome sequence of Thermus scotoductus strain K1 isolated from a geothermal spring in Nagorno-Karabakh, Armenia.</title>
        <authorList>
            <person name="Saghatelyan A."/>
            <person name="Poghosyan L."/>
            <person name="Panosyan H."/>
            <person name="Birkeland N.-K."/>
        </authorList>
    </citation>
    <scope>NUCLEOTIDE SEQUENCE [LARGE SCALE GENOMIC DNA]</scope>
    <source>
        <strain evidence="3 4">K1</strain>
    </source>
</reference>
<evidence type="ECO:0000313" key="4">
    <source>
        <dbReference type="Proteomes" id="UP000053099"/>
    </source>
</evidence>